<protein>
    <submittedName>
        <fullName evidence="3">Trehalose-6-phosphate synthase, putative</fullName>
        <ecNumber evidence="3">2.4.1.15</ecNumber>
        <ecNumber evidence="3">3.1.3.12</ecNumber>
        <ecNumber evidence="3">3.2.1.60</ecNumber>
    </submittedName>
</protein>
<feature type="domain" description="CBM20" evidence="2">
    <location>
        <begin position="1"/>
        <end position="106"/>
    </location>
</feature>
<dbReference type="Gene3D" id="3.40.50.2000">
    <property type="entry name" value="Glycogen Phosphorylase B"/>
    <property type="match status" value="2"/>
</dbReference>
<dbReference type="SUPFAM" id="SSF49452">
    <property type="entry name" value="Starch-binding domain-like"/>
    <property type="match status" value="1"/>
</dbReference>
<dbReference type="SUPFAM" id="SSF56784">
    <property type="entry name" value="HAD-like"/>
    <property type="match status" value="1"/>
</dbReference>
<dbReference type="RefSeq" id="XP_004035424.1">
    <property type="nucleotide sequence ID" value="XM_004035376.1"/>
</dbReference>
<keyword evidence="3" id="KW-0808">Transferase</keyword>
<accession>G0QS73</accession>
<dbReference type="Proteomes" id="UP000008983">
    <property type="component" value="Unassembled WGS sequence"/>
</dbReference>
<evidence type="ECO:0000313" key="3">
    <source>
        <dbReference type="EMBL" id="EGR31938.1"/>
    </source>
</evidence>
<dbReference type="InterPro" id="IPR023214">
    <property type="entry name" value="HAD_sf"/>
</dbReference>
<dbReference type="Gene3D" id="2.60.40.10">
    <property type="entry name" value="Immunoglobulins"/>
    <property type="match status" value="1"/>
</dbReference>
<dbReference type="Gene3D" id="3.30.70.1020">
    <property type="entry name" value="Trehalose-6-phosphate phosphatase related protein, domain 2"/>
    <property type="match status" value="1"/>
</dbReference>
<dbReference type="SMART" id="SM01065">
    <property type="entry name" value="CBM_2"/>
    <property type="match status" value="1"/>
</dbReference>
<dbReference type="eggNOG" id="KOG1050">
    <property type="taxonomic scope" value="Eukaryota"/>
</dbReference>
<dbReference type="EMBL" id="GL983807">
    <property type="protein sequence ID" value="EGR31938.1"/>
    <property type="molecule type" value="Genomic_DNA"/>
</dbReference>
<dbReference type="InterPro" id="IPR003337">
    <property type="entry name" value="Trehalose_PPase"/>
</dbReference>
<name>G0QS73_ICHMU</name>
<dbReference type="CDD" id="cd05467">
    <property type="entry name" value="CBM20"/>
    <property type="match status" value="1"/>
</dbReference>
<dbReference type="PROSITE" id="PS51166">
    <property type="entry name" value="CBM20"/>
    <property type="match status" value="1"/>
</dbReference>
<dbReference type="PANTHER" id="PTHR10788">
    <property type="entry name" value="TREHALOSE-6-PHOSPHATE SYNTHASE"/>
    <property type="match status" value="1"/>
</dbReference>
<dbReference type="InterPro" id="IPR013783">
    <property type="entry name" value="Ig-like_fold"/>
</dbReference>
<keyword evidence="4" id="KW-1185">Reference proteome</keyword>
<sequence length="1044" mass="123816">MINECEIKFEVACRTNFGDCIFIAGNIKELGNWDASKGIQLKTDDDNYPNWYTENHLSLPKGTKFQFKFVKIQSNGYHDWEYFPNNLNRKYRSRYQLVTLKAVWNDFSGKEVPNKKFKSSDFFANNDLQVHKFKISGLFCPYQQADDYTSQQSESSIEKRYTNPQNNIQQKHQQQETIFAEKLFQQSGHTLQLLLQERLKNNLEKNIFTQKYSFITTINDINYEASEEFLVNMSDKDEVCICTLFLPIILHYDAQSDTFTEEFQENSLFFHFINSYQSIRWVGILLNYTQITQKLQERITTYLIQKYRFYPIFIENSVLDSFLNNLCAGLYDQVMTNSFEITNQKYLEYNNAVLEQFKLICFRFAQQISLIIDEDSNILIADYRIIFTIIYISQFKAKKLNILYFHNHQFPDLEKLHLLPFGENIINAILCTNLVSFMNFESAYNFLHYVWIKLKISYESVRGNLRIIYMGNQIIVSIRNPGINTKVCAQIIENTNFLAQRNILKDSIIKKQNVFIGMDSFSVNNKIQLKLKIFEKLIENHPELNFQLIQVVLPEQNNYHSLDPYQNQELLQSINNQAIEINSKYPNSITLIYENMPLKQRLLYLSLGNIFLRTSVLQENEMYGMEYIYCNQINKGVCLMNTYGSYMYKQMKSCILFNPYSYYEFEKNVLMIQNKMTSELKNLITQKDFNLFQNYNTNQWIEKNIAELKKNAKFMALANMTGFNKGINFKKVAHQLNFRQLNIKELYEQYKKTQKRLILLGYVGTLVPIDKYMYIQAEEHQVRRHHKQPSETVLNTLKKLCADQRNMVYIITDLSIDFIDEWFQDVKGLGLICENGCMHKVIQENGKEQTEWTKLIQLDMSWKEQIYRLMQSYTQRTQGSSIELKEFSVTWKFNQVCVDFGIKQAEQMTQQIKQFTQKTKYLEVYQNSECVEVRPVNMNKVKNKYQYSTLLIYLYQGIIVEVLIQKKFIECSKIDFILILGSSMSDEDMFVACQLMLKNQQHYFYYEKIRPFYVTIGVKPSNANYFILYEEVEKMLTQLVNRSL</sequence>
<dbReference type="Pfam" id="PF02358">
    <property type="entry name" value="Trehalose_PPase"/>
    <property type="match status" value="1"/>
</dbReference>
<dbReference type="Pfam" id="PF00982">
    <property type="entry name" value="Glyco_transf_20"/>
    <property type="match status" value="1"/>
</dbReference>
<dbReference type="NCBIfam" id="TIGR00685">
    <property type="entry name" value="T6PP"/>
    <property type="match status" value="1"/>
</dbReference>
<comment type="similarity">
    <text evidence="1">In the N-terminal section; belongs to the glycosyltransferase 20 family.</text>
</comment>
<dbReference type="PANTHER" id="PTHR10788:SF106">
    <property type="entry name" value="BCDNA.GH08860"/>
    <property type="match status" value="1"/>
</dbReference>
<dbReference type="InterPro" id="IPR002044">
    <property type="entry name" value="CBM20"/>
</dbReference>
<dbReference type="InterPro" id="IPR001830">
    <property type="entry name" value="Glyco_trans_20"/>
</dbReference>
<keyword evidence="3" id="KW-0328">Glycosyltransferase</keyword>
<reference evidence="3 4" key="1">
    <citation type="submission" date="2011-07" db="EMBL/GenBank/DDBJ databases">
        <authorList>
            <person name="Coyne R."/>
            <person name="Brami D."/>
            <person name="Johnson J."/>
            <person name="Hostetler J."/>
            <person name="Hannick L."/>
            <person name="Clark T."/>
            <person name="Cassidy-Hanley D."/>
            <person name="Inman J."/>
        </authorList>
    </citation>
    <scope>NUCLEOTIDE SEQUENCE [LARGE SCALE GENOMIC DNA]</scope>
    <source>
        <strain evidence="3 4">G5</strain>
    </source>
</reference>
<dbReference type="Pfam" id="PF00686">
    <property type="entry name" value="CBM_20"/>
    <property type="match status" value="1"/>
</dbReference>
<dbReference type="STRING" id="857967.G0QS73"/>
<dbReference type="InterPro" id="IPR013784">
    <property type="entry name" value="Carb-bd-like_fold"/>
</dbReference>
<dbReference type="GO" id="GO:0005992">
    <property type="term" value="P:trehalose biosynthetic process"/>
    <property type="evidence" value="ECO:0007669"/>
    <property type="project" value="InterPro"/>
</dbReference>
<keyword evidence="3" id="KW-0378">Hydrolase</keyword>
<dbReference type="EC" id="2.4.1.15" evidence="3"/>
<dbReference type="InterPro" id="IPR036412">
    <property type="entry name" value="HAD-like_sf"/>
</dbReference>
<organism evidence="3 4">
    <name type="scientific">Ichthyophthirius multifiliis</name>
    <name type="common">White spot disease agent</name>
    <name type="synonym">Ich</name>
    <dbReference type="NCBI Taxonomy" id="5932"/>
    <lineage>
        <taxon>Eukaryota</taxon>
        <taxon>Sar</taxon>
        <taxon>Alveolata</taxon>
        <taxon>Ciliophora</taxon>
        <taxon>Intramacronucleata</taxon>
        <taxon>Oligohymenophorea</taxon>
        <taxon>Hymenostomatida</taxon>
        <taxon>Ophryoglenina</taxon>
        <taxon>Ichthyophthirius</taxon>
    </lineage>
</organism>
<keyword evidence="3" id="KW-0326">Glycosidase</keyword>
<dbReference type="EC" id="3.2.1.60" evidence="3"/>
<evidence type="ECO:0000256" key="1">
    <source>
        <dbReference type="ARBA" id="ARBA00005409"/>
    </source>
</evidence>
<gene>
    <name evidence="3" type="ORF">IMG5_099660</name>
</gene>
<dbReference type="InParanoid" id="G0QS73"/>
<dbReference type="GeneID" id="14908080"/>
<dbReference type="AlphaFoldDB" id="G0QS73"/>
<dbReference type="GO" id="GO:0003825">
    <property type="term" value="F:alpha,alpha-trehalose-phosphate synthase (UDP-forming) activity"/>
    <property type="evidence" value="ECO:0007669"/>
    <property type="project" value="UniProtKB-EC"/>
</dbReference>
<dbReference type="GO" id="GO:2001070">
    <property type="term" value="F:starch binding"/>
    <property type="evidence" value="ECO:0007669"/>
    <property type="project" value="InterPro"/>
</dbReference>
<dbReference type="OrthoDB" id="755951at2759"/>
<dbReference type="GO" id="GO:0033910">
    <property type="term" value="F:glucan 1,4-alpha-maltotetraohydrolase activity"/>
    <property type="evidence" value="ECO:0007669"/>
    <property type="project" value="UniProtKB-EC"/>
</dbReference>
<dbReference type="Gene3D" id="3.40.50.1000">
    <property type="entry name" value="HAD superfamily/HAD-like"/>
    <property type="match status" value="1"/>
</dbReference>
<proteinExistence type="inferred from homology"/>
<dbReference type="SUPFAM" id="SSF53756">
    <property type="entry name" value="UDP-Glycosyltransferase/glycogen phosphorylase"/>
    <property type="match status" value="1"/>
</dbReference>
<dbReference type="OMA" id="TSWDKRR"/>
<evidence type="ECO:0000259" key="2">
    <source>
        <dbReference type="PROSITE" id="PS51166"/>
    </source>
</evidence>
<dbReference type="GO" id="GO:0005829">
    <property type="term" value="C:cytosol"/>
    <property type="evidence" value="ECO:0007669"/>
    <property type="project" value="TreeGrafter"/>
</dbReference>
<evidence type="ECO:0000313" key="4">
    <source>
        <dbReference type="Proteomes" id="UP000008983"/>
    </source>
</evidence>
<dbReference type="GO" id="GO:0004805">
    <property type="term" value="F:trehalose-phosphatase activity"/>
    <property type="evidence" value="ECO:0007669"/>
    <property type="project" value="UniProtKB-EC"/>
</dbReference>
<dbReference type="EC" id="3.1.3.12" evidence="3"/>